<keyword evidence="3" id="KW-1185">Reference proteome</keyword>
<evidence type="ECO:0000256" key="1">
    <source>
        <dbReference type="SAM" id="SignalP"/>
    </source>
</evidence>
<comment type="caution">
    <text evidence="2">The sequence shown here is derived from an EMBL/GenBank/DDBJ whole genome shotgun (WGS) entry which is preliminary data.</text>
</comment>
<dbReference type="AlphaFoldDB" id="A0AAN9SSV8"/>
<organism evidence="2 3">
    <name type="scientific">Psophocarpus tetragonolobus</name>
    <name type="common">Winged bean</name>
    <name type="synonym">Dolichos tetragonolobus</name>
    <dbReference type="NCBI Taxonomy" id="3891"/>
    <lineage>
        <taxon>Eukaryota</taxon>
        <taxon>Viridiplantae</taxon>
        <taxon>Streptophyta</taxon>
        <taxon>Embryophyta</taxon>
        <taxon>Tracheophyta</taxon>
        <taxon>Spermatophyta</taxon>
        <taxon>Magnoliopsida</taxon>
        <taxon>eudicotyledons</taxon>
        <taxon>Gunneridae</taxon>
        <taxon>Pentapetalae</taxon>
        <taxon>rosids</taxon>
        <taxon>fabids</taxon>
        <taxon>Fabales</taxon>
        <taxon>Fabaceae</taxon>
        <taxon>Papilionoideae</taxon>
        <taxon>50 kb inversion clade</taxon>
        <taxon>NPAAA clade</taxon>
        <taxon>indigoferoid/millettioid clade</taxon>
        <taxon>Phaseoleae</taxon>
        <taxon>Psophocarpus</taxon>
    </lineage>
</organism>
<dbReference type="EMBL" id="JAYMYS010000003">
    <property type="protein sequence ID" value="KAK7402156.1"/>
    <property type="molecule type" value="Genomic_DNA"/>
</dbReference>
<evidence type="ECO:0000313" key="2">
    <source>
        <dbReference type="EMBL" id="KAK7402156.1"/>
    </source>
</evidence>
<gene>
    <name evidence="2" type="ORF">VNO78_14197</name>
</gene>
<accession>A0AAN9SSV8</accession>
<feature type="chain" id="PRO_5042813417" evidence="1">
    <location>
        <begin position="20"/>
        <end position="74"/>
    </location>
</feature>
<evidence type="ECO:0000313" key="3">
    <source>
        <dbReference type="Proteomes" id="UP001386955"/>
    </source>
</evidence>
<name>A0AAN9SSV8_PSOTE</name>
<feature type="signal peptide" evidence="1">
    <location>
        <begin position="1"/>
        <end position="19"/>
    </location>
</feature>
<proteinExistence type="predicted"/>
<keyword evidence="1" id="KW-0732">Signal</keyword>
<dbReference type="Proteomes" id="UP001386955">
    <property type="component" value="Unassembled WGS sequence"/>
</dbReference>
<protein>
    <submittedName>
        <fullName evidence="2">Uncharacterized protein</fullName>
    </submittedName>
</protein>
<sequence length="74" mass="8683">MIFGVFALIMACLFSLERLQTPVETNSSRDMFFVKEVEWKNCNFRLSGKSFFLHSVPFVPGEERIEFPNFNAER</sequence>
<reference evidence="2 3" key="1">
    <citation type="submission" date="2024-01" db="EMBL/GenBank/DDBJ databases">
        <title>The genomes of 5 underutilized Papilionoideae crops provide insights into root nodulation and disease resistanc.</title>
        <authorList>
            <person name="Jiang F."/>
        </authorList>
    </citation>
    <scope>NUCLEOTIDE SEQUENCE [LARGE SCALE GENOMIC DNA]</scope>
    <source>
        <strain evidence="2">DUOXIRENSHENG_FW03</strain>
        <tissue evidence="2">Leaves</tissue>
    </source>
</reference>